<name>A0ABX0YJU6_STRTL</name>
<dbReference type="SUPFAM" id="SSF56176">
    <property type="entry name" value="FAD-binding/transporter-associated domain-like"/>
    <property type="match status" value="1"/>
</dbReference>
<evidence type="ECO:0000259" key="7">
    <source>
        <dbReference type="PROSITE" id="PS51387"/>
    </source>
</evidence>
<keyword evidence="3" id="KW-0285">Flavoprotein</keyword>
<dbReference type="Pfam" id="PF01565">
    <property type="entry name" value="FAD_binding_4"/>
    <property type="match status" value="1"/>
</dbReference>
<dbReference type="PROSITE" id="PS51387">
    <property type="entry name" value="FAD_PCMH"/>
    <property type="match status" value="1"/>
</dbReference>
<dbReference type="InterPro" id="IPR006094">
    <property type="entry name" value="Oxid_FAD_bind_N"/>
</dbReference>
<comment type="caution">
    <text evidence="8">The sequence shown here is derived from an EMBL/GenBank/DDBJ whole genome shotgun (WGS) entry which is preliminary data.</text>
</comment>
<dbReference type="Pfam" id="PF08031">
    <property type="entry name" value="BBE"/>
    <property type="match status" value="1"/>
</dbReference>
<keyword evidence="9" id="KW-1185">Reference proteome</keyword>
<dbReference type="EMBL" id="JAATEL010000001">
    <property type="protein sequence ID" value="NJP12762.1"/>
    <property type="molecule type" value="Genomic_DNA"/>
</dbReference>
<dbReference type="Gene3D" id="3.30.43.10">
    <property type="entry name" value="Uridine Diphospho-n-acetylenolpyruvylglucosamine Reductase, domain 2"/>
    <property type="match status" value="1"/>
</dbReference>
<dbReference type="PANTHER" id="PTHR42973">
    <property type="entry name" value="BINDING OXIDOREDUCTASE, PUTATIVE (AFU_ORTHOLOGUE AFUA_1G17690)-RELATED"/>
    <property type="match status" value="1"/>
</dbReference>
<dbReference type="PANTHER" id="PTHR42973:SF39">
    <property type="entry name" value="FAD-BINDING PCMH-TYPE DOMAIN-CONTAINING PROTEIN"/>
    <property type="match status" value="1"/>
</dbReference>
<dbReference type="InterPro" id="IPR016166">
    <property type="entry name" value="FAD-bd_PCMH"/>
</dbReference>
<dbReference type="RefSeq" id="WP_125496064.1">
    <property type="nucleotide sequence ID" value="NZ_BMVZ01000003.1"/>
</dbReference>
<evidence type="ECO:0000313" key="8">
    <source>
        <dbReference type="EMBL" id="NJP12762.1"/>
    </source>
</evidence>
<organism evidence="8 9">
    <name type="scientific">Streptomyces thermoviolaceus subsp. thermoviolaceus</name>
    <dbReference type="NCBI Taxonomy" id="66860"/>
    <lineage>
        <taxon>Bacteria</taxon>
        <taxon>Bacillati</taxon>
        <taxon>Actinomycetota</taxon>
        <taxon>Actinomycetes</taxon>
        <taxon>Kitasatosporales</taxon>
        <taxon>Streptomycetaceae</taxon>
        <taxon>Streptomyces</taxon>
    </lineage>
</organism>
<gene>
    <name evidence="8" type="ORF">HCJ95_00280</name>
</gene>
<accession>A0ABX0YJU6</accession>
<comment type="cofactor">
    <cofactor evidence="1">
        <name>FAD</name>
        <dbReference type="ChEBI" id="CHEBI:57692"/>
    </cofactor>
</comment>
<evidence type="ECO:0000256" key="3">
    <source>
        <dbReference type="ARBA" id="ARBA00022630"/>
    </source>
</evidence>
<evidence type="ECO:0000256" key="5">
    <source>
        <dbReference type="ARBA" id="ARBA00023002"/>
    </source>
</evidence>
<feature type="compositionally biased region" description="Polar residues" evidence="6">
    <location>
        <begin position="1"/>
        <end position="21"/>
    </location>
</feature>
<dbReference type="InterPro" id="IPR016167">
    <property type="entry name" value="FAD-bd_PCMH_sub1"/>
</dbReference>
<evidence type="ECO:0000256" key="6">
    <source>
        <dbReference type="SAM" id="MobiDB-lite"/>
    </source>
</evidence>
<dbReference type="InterPro" id="IPR036318">
    <property type="entry name" value="FAD-bd_PCMH-like_sf"/>
</dbReference>
<dbReference type="Gene3D" id="3.30.465.10">
    <property type="match status" value="1"/>
</dbReference>
<dbReference type="Gene3D" id="3.40.462.20">
    <property type="match status" value="1"/>
</dbReference>
<keyword evidence="4" id="KW-0274">FAD</keyword>
<sequence>MTHVSTTHASAGSQPVPTPSSGVRRELARRVSGPVLLPGDDGYDAERIGYQTLVAHRPAVVVGATGAEDVRLAVEFAAAHALPVAVQATGHSPHPAADGGVLVTTGRMAGVRVDPVARTARIEAGVRWQQVLEATVPHGLAPLNGSAPGVGAVSYTLGGGLGLLARRYGWAADHVRSIDLVTAEGKAVTVTAESDPELFWALRGGRDNFGVVTGMEIGLFPVTRLYGGGLYFPGERAREVLEAYRDWTRTVPDETTSSIALVPLPPRPSLPEAIRGRYVVHVRIAHLGTAAHGEELVAPLRALGPRLLDTVADMPYARCGAIHGDPPFPMGYVADNVLLREFGEDTADLVLDLLGPAAPVTAIVEIRHLGGALAAQPAVPNAVGHRDAAYLLGVLSRVGEGDDPAGFTAAHDRLLTALAPLTAGRALNFLYGADARTVRAAYEEDDYRRLRALKAAHDPHNRFRGNHNIPPASS</sequence>
<proteinExistence type="inferred from homology"/>
<protein>
    <submittedName>
        <fullName evidence="8">FAD-binding oxidoreductase</fullName>
    </submittedName>
</protein>
<keyword evidence="5" id="KW-0560">Oxidoreductase</keyword>
<reference evidence="8 9" key="1">
    <citation type="submission" date="2020-03" db="EMBL/GenBank/DDBJ databases">
        <title>WGS of actinomycetes isolated from Thailand.</title>
        <authorList>
            <person name="Thawai C."/>
        </authorList>
    </citation>
    <scope>NUCLEOTIDE SEQUENCE [LARGE SCALE GENOMIC DNA]</scope>
    <source>
        <strain evidence="8 9">NBRC 13905</strain>
    </source>
</reference>
<evidence type="ECO:0000313" key="9">
    <source>
        <dbReference type="Proteomes" id="UP000635996"/>
    </source>
</evidence>
<dbReference type="InterPro" id="IPR016169">
    <property type="entry name" value="FAD-bd_PCMH_sub2"/>
</dbReference>
<evidence type="ECO:0000256" key="1">
    <source>
        <dbReference type="ARBA" id="ARBA00001974"/>
    </source>
</evidence>
<feature type="domain" description="FAD-binding PCMH-type" evidence="7">
    <location>
        <begin position="54"/>
        <end position="222"/>
    </location>
</feature>
<dbReference type="InterPro" id="IPR006093">
    <property type="entry name" value="Oxy_OxRdtase_FAD_BS"/>
</dbReference>
<evidence type="ECO:0000256" key="2">
    <source>
        <dbReference type="ARBA" id="ARBA00005466"/>
    </source>
</evidence>
<feature type="region of interest" description="Disordered" evidence="6">
    <location>
        <begin position="1"/>
        <end position="36"/>
    </location>
</feature>
<comment type="similarity">
    <text evidence="2">Belongs to the oxygen-dependent FAD-linked oxidoreductase family.</text>
</comment>
<dbReference type="InterPro" id="IPR012951">
    <property type="entry name" value="BBE"/>
</dbReference>
<dbReference type="PROSITE" id="PS00862">
    <property type="entry name" value="OX2_COVAL_FAD"/>
    <property type="match status" value="1"/>
</dbReference>
<evidence type="ECO:0000256" key="4">
    <source>
        <dbReference type="ARBA" id="ARBA00022827"/>
    </source>
</evidence>
<dbReference type="Proteomes" id="UP000635996">
    <property type="component" value="Unassembled WGS sequence"/>
</dbReference>
<dbReference type="InterPro" id="IPR050416">
    <property type="entry name" value="FAD-linked_Oxidoreductase"/>
</dbReference>